<dbReference type="STRING" id="363754.RHSP_63572"/>
<comment type="caution">
    <text evidence="10">The sequence shown here is derived from an EMBL/GenBank/DDBJ whole genome shotgun (WGS) entry which is preliminary data.</text>
</comment>
<dbReference type="Gene3D" id="3.40.50.620">
    <property type="entry name" value="HUPs"/>
    <property type="match status" value="1"/>
</dbReference>
<dbReference type="PANTHER" id="PTHR43311:SF1">
    <property type="entry name" value="GLUTAMYL-Q TRNA(ASP) SYNTHETASE"/>
    <property type="match status" value="1"/>
</dbReference>
<dbReference type="PRINTS" id="PR00987">
    <property type="entry name" value="TRNASYNTHGLU"/>
</dbReference>
<dbReference type="PATRIC" id="fig|363754.4.peg.3012"/>
<evidence type="ECO:0000256" key="1">
    <source>
        <dbReference type="ARBA" id="ARBA00022598"/>
    </source>
</evidence>
<keyword evidence="6 7" id="KW-0030">Aminoacyl-tRNA synthetase</keyword>
<reference evidence="10 11" key="1">
    <citation type="journal article" date="2012" name="BMC Genomics">
        <title>Genomic basis of broad host range and environmental adaptability of Rhizobium tropici CIAT 899 and Rhizobium sp. PRF 81 which are used in inoculants for common bean (Phaseolus vulgaris L.).</title>
        <authorList>
            <person name="Ormeno-Orrillo E."/>
            <person name="Menna P."/>
            <person name="Almeida L.G."/>
            <person name="Ollero F.J."/>
            <person name="Nicolas M.F."/>
            <person name="Pains Rodrigues E."/>
            <person name="Shigueyoshi Nakatani A."/>
            <person name="Silva Batista J.S."/>
            <person name="Oliveira Chueire L.M."/>
            <person name="Souza R.C."/>
            <person name="Ribeiro Vasconcelos A.T."/>
            <person name="Megias M."/>
            <person name="Hungria M."/>
            <person name="Martinez-Romero E."/>
        </authorList>
    </citation>
    <scope>NUCLEOTIDE SEQUENCE [LARGE SCALE GENOMIC DNA]</scope>
    <source>
        <strain evidence="10 11">PRF 81</strain>
    </source>
</reference>
<keyword evidence="11" id="KW-1185">Reference proteome</keyword>
<dbReference type="Pfam" id="PF00749">
    <property type="entry name" value="tRNA-synt_1c"/>
    <property type="match status" value="1"/>
</dbReference>
<dbReference type="InterPro" id="IPR020058">
    <property type="entry name" value="Glu/Gln-tRNA-synth_Ib_cat-dom"/>
</dbReference>
<dbReference type="GO" id="GO:0005524">
    <property type="term" value="F:ATP binding"/>
    <property type="evidence" value="ECO:0007669"/>
    <property type="project" value="UniProtKB-KW"/>
</dbReference>
<dbReference type="NCBIfam" id="NF004315">
    <property type="entry name" value="PRK05710.1-4"/>
    <property type="match status" value="1"/>
</dbReference>
<dbReference type="InterPro" id="IPR014729">
    <property type="entry name" value="Rossmann-like_a/b/a_fold"/>
</dbReference>
<evidence type="ECO:0000256" key="6">
    <source>
        <dbReference type="ARBA" id="ARBA00023146"/>
    </source>
</evidence>
<dbReference type="PROSITE" id="PS00178">
    <property type="entry name" value="AA_TRNA_LIGASE_I"/>
    <property type="match status" value="1"/>
</dbReference>
<proteinExistence type="inferred from homology"/>
<sequence length="356" mass="39435">MMWASPSKPGSRRRKGKAPASAATGRRRGSSSNRAASPCSISRSSRMICMTSRSPRFRFVAEESMIEISRQKPKFRFAPSPNGPLHLGHALSAILNHDMAAKAGGDFLLRIEDIDQTRCTPDFEKGIYTDLSWLGLRWQEPVRRQSEHFPAYQEALQTLIERGLVYPAFLTRGEVKARVAAFGANSESWQRDPDGTPLYPSDDRERSAAERQRLLASGMKHAWRLDMEKARAAGGPLHWQESGDGETGVISADPAAWGDVVLSRSDAPSSYHLSVVVDDAVQGITNVVRGLDLFHATSIHRLLQTLLGLPEPLYHHHRLLLGSDGKKLSKSMGDTGIAEWRRQGLSPAELRRRIGL</sequence>
<dbReference type="PANTHER" id="PTHR43311">
    <property type="entry name" value="GLUTAMATE--TRNA LIGASE"/>
    <property type="match status" value="1"/>
</dbReference>
<keyword evidence="7" id="KW-0648">Protein biosynthesis</keyword>
<comment type="similarity">
    <text evidence="7">Belongs to the class-I aminoacyl-tRNA synthetase family.</text>
</comment>
<keyword evidence="1 7" id="KW-0436">Ligase</keyword>
<evidence type="ECO:0000313" key="10">
    <source>
        <dbReference type="EMBL" id="ENN87616.1"/>
    </source>
</evidence>
<dbReference type="Proteomes" id="UP000012429">
    <property type="component" value="Unassembled WGS sequence"/>
</dbReference>
<keyword evidence="4" id="KW-0862">Zinc</keyword>
<feature type="region of interest" description="Disordered" evidence="8">
    <location>
        <begin position="1"/>
        <end position="39"/>
    </location>
</feature>
<feature type="domain" description="Glutamyl/glutaminyl-tRNA synthetase class Ib catalytic" evidence="9">
    <location>
        <begin position="75"/>
        <end position="348"/>
    </location>
</feature>
<keyword evidence="3 7" id="KW-0547">Nucleotide-binding</keyword>
<feature type="compositionally biased region" description="Low complexity" evidence="8">
    <location>
        <begin position="20"/>
        <end position="37"/>
    </location>
</feature>
<keyword evidence="2" id="KW-0479">Metal-binding</keyword>
<dbReference type="AlphaFoldDB" id="N6V3F0"/>
<evidence type="ECO:0000256" key="8">
    <source>
        <dbReference type="SAM" id="MobiDB-lite"/>
    </source>
</evidence>
<gene>
    <name evidence="10" type="ORF">RHSP_63572</name>
</gene>
<keyword evidence="5 7" id="KW-0067">ATP-binding</keyword>
<accession>N6V3F0</accession>
<dbReference type="SUPFAM" id="SSF52374">
    <property type="entry name" value="Nucleotidylyl transferase"/>
    <property type="match status" value="1"/>
</dbReference>
<evidence type="ECO:0000256" key="5">
    <source>
        <dbReference type="ARBA" id="ARBA00022840"/>
    </source>
</evidence>
<evidence type="ECO:0000313" key="11">
    <source>
        <dbReference type="Proteomes" id="UP000012429"/>
    </source>
</evidence>
<feature type="region of interest" description="Disordered" evidence="8">
    <location>
        <begin position="186"/>
        <end position="207"/>
    </location>
</feature>
<name>N6V3F0_9HYPH</name>
<dbReference type="InterPro" id="IPR049940">
    <property type="entry name" value="GluQ/Sye"/>
</dbReference>
<dbReference type="GO" id="GO:0006424">
    <property type="term" value="P:glutamyl-tRNA aminoacylation"/>
    <property type="evidence" value="ECO:0007669"/>
    <property type="project" value="TreeGrafter"/>
</dbReference>
<dbReference type="GO" id="GO:0005829">
    <property type="term" value="C:cytosol"/>
    <property type="evidence" value="ECO:0007669"/>
    <property type="project" value="TreeGrafter"/>
</dbReference>
<dbReference type="EMBL" id="AQHN01000056">
    <property type="protein sequence ID" value="ENN87616.1"/>
    <property type="molecule type" value="Genomic_DNA"/>
</dbReference>
<dbReference type="InterPro" id="IPR001412">
    <property type="entry name" value="aa-tRNA-synth_I_CS"/>
</dbReference>
<organism evidence="10 11">
    <name type="scientific">Rhizobium freirei PRF 81</name>
    <dbReference type="NCBI Taxonomy" id="363754"/>
    <lineage>
        <taxon>Bacteria</taxon>
        <taxon>Pseudomonadati</taxon>
        <taxon>Pseudomonadota</taxon>
        <taxon>Alphaproteobacteria</taxon>
        <taxon>Hyphomicrobiales</taxon>
        <taxon>Rhizobiaceae</taxon>
        <taxon>Rhizobium/Agrobacterium group</taxon>
        <taxon>Rhizobium</taxon>
    </lineage>
</organism>
<evidence type="ECO:0000256" key="3">
    <source>
        <dbReference type="ARBA" id="ARBA00022741"/>
    </source>
</evidence>
<protein>
    <submittedName>
        <fullName evidence="10">Glutamyl-tRNA synthetase</fullName>
    </submittedName>
</protein>
<dbReference type="InterPro" id="IPR000924">
    <property type="entry name" value="Glu/Gln-tRNA-synth"/>
</dbReference>
<evidence type="ECO:0000259" key="9">
    <source>
        <dbReference type="Pfam" id="PF00749"/>
    </source>
</evidence>
<dbReference type="GO" id="GO:0004818">
    <property type="term" value="F:glutamate-tRNA ligase activity"/>
    <property type="evidence" value="ECO:0007669"/>
    <property type="project" value="TreeGrafter"/>
</dbReference>
<evidence type="ECO:0000256" key="2">
    <source>
        <dbReference type="ARBA" id="ARBA00022723"/>
    </source>
</evidence>
<evidence type="ECO:0000256" key="7">
    <source>
        <dbReference type="RuleBase" id="RU363037"/>
    </source>
</evidence>
<evidence type="ECO:0000256" key="4">
    <source>
        <dbReference type="ARBA" id="ARBA00022833"/>
    </source>
</evidence>